<feature type="transmembrane region" description="Helical" evidence="1">
    <location>
        <begin position="27"/>
        <end position="49"/>
    </location>
</feature>
<protein>
    <submittedName>
        <fullName evidence="2">Uncharacterized protein</fullName>
    </submittedName>
</protein>
<sequence>MSTKDIISQEALDIPENEIPWYRWRCFLILTFLLFSPATLVIGFSGNVYGKKVFGKNKGKVFKLPNQNKNMLLIGTILIMVVNSARLFY</sequence>
<dbReference type="RefSeq" id="WP_255902756.1">
    <property type="nucleotide sequence ID" value="NZ_CP050465.1"/>
</dbReference>
<evidence type="ECO:0000256" key="1">
    <source>
        <dbReference type="SAM" id="Phobius"/>
    </source>
</evidence>
<name>A0ABY5IKX5_9VIBR</name>
<keyword evidence="1" id="KW-0812">Transmembrane</keyword>
<feature type="transmembrane region" description="Helical" evidence="1">
    <location>
        <begin position="70"/>
        <end position="88"/>
    </location>
</feature>
<accession>A0ABY5IKX5</accession>
<gene>
    <name evidence="2" type="ORF">HB762_24055</name>
</gene>
<proteinExistence type="predicted"/>
<evidence type="ECO:0000313" key="2">
    <source>
        <dbReference type="EMBL" id="UTZ34277.1"/>
    </source>
</evidence>
<reference evidence="2" key="1">
    <citation type="submission" date="2020-03" db="EMBL/GenBank/DDBJ databases">
        <title>Five strains of Vibrio campbellii isolated from Mariana Trench.</title>
        <authorList>
            <person name="Liang J."/>
            <person name="Zhang X.-H."/>
        </authorList>
    </citation>
    <scope>NUCLEOTIDE SEQUENCE</scope>
    <source>
        <strain evidence="2">LJC013</strain>
    </source>
</reference>
<keyword evidence="1" id="KW-0472">Membrane</keyword>
<keyword evidence="1" id="KW-1133">Transmembrane helix</keyword>
<dbReference type="Proteomes" id="UP001059912">
    <property type="component" value="Chromosome 2"/>
</dbReference>
<dbReference type="EMBL" id="CP050471">
    <property type="protein sequence ID" value="UTZ34277.1"/>
    <property type="molecule type" value="Genomic_DNA"/>
</dbReference>
<keyword evidence="3" id="KW-1185">Reference proteome</keyword>
<evidence type="ECO:0000313" key="3">
    <source>
        <dbReference type="Proteomes" id="UP001059912"/>
    </source>
</evidence>
<organism evidence="2 3">
    <name type="scientific">Vibrio campbellii</name>
    <dbReference type="NCBI Taxonomy" id="680"/>
    <lineage>
        <taxon>Bacteria</taxon>
        <taxon>Pseudomonadati</taxon>
        <taxon>Pseudomonadota</taxon>
        <taxon>Gammaproteobacteria</taxon>
        <taxon>Vibrionales</taxon>
        <taxon>Vibrionaceae</taxon>
        <taxon>Vibrio</taxon>
    </lineage>
</organism>